<dbReference type="GO" id="GO:0016491">
    <property type="term" value="F:oxidoreductase activity"/>
    <property type="evidence" value="ECO:0007669"/>
    <property type="project" value="UniProtKB-KW"/>
</dbReference>
<proteinExistence type="inferred from homology"/>
<name>A0A9W8TN92_9PEZI</name>
<dbReference type="Gene3D" id="3.40.50.720">
    <property type="entry name" value="NAD(P)-binding Rossmann-like Domain"/>
    <property type="match status" value="1"/>
</dbReference>
<keyword evidence="5" id="KW-1185">Reference proteome</keyword>
<dbReference type="PANTHER" id="PTHR24320">
    <property type="entry name" value="RETINOL DEHYDROGENASE"/>
    <property type="match status" value="1"/>
</dbReference>
<evidence type="ECO:0000256" key="3">
    <source>
        <dbReference type="SAM" id="MobiDB-lite"/>
    </source>
</evidence>
<evidence type="ECO:0000313" key="5">
    <source>
        <dbReference type="Proteomes" id="UP001148614"/>
    </source>
</evidence>
<comment type="caution">
    <text evidence="4">The sequence shown here is derived from an EMBL/GenBank/DDBJ whole genome shotgun (WGS) entry which is preliminary data.</text>
</comment>
<accession>A0A9W8TN92</accession>
<sequence>MPRIAPYAELFKDPKGPGDIRPTAAKIVQDQGLVDSPEWKGRVVLITGCSPGGGLGPETAKAIRLTGADIYITNRDINKGKQVAEELLADGKQAGKVEVLEMDLSSLRSIRAAAQEFLRRSGNKLNILISNAGVMAPPYSKTEDGFEIQFGTNHLGSTRPPSTPRQQYLTLL</sequence>
<dbReference type="EMBL" id="JANPWZ010000423">
    <property type="protein sequence ID" value="KAJ3577148.1"/>
    <property type="molecule type" value="Genomic_DNA"/>
</dbReference>
<gene>
    <name evidence="4" type="ORF">NPX13_g3423</name>
</gene>
<dbReference type="InterPro" id="IPR002347">
    <property type="entry name" value="SDR_fam"/>
</dbReference>
<dbReference type="Pfam" id="PF00106">
    <property type="entry name" value="adh_short"/>
    <property type="match status" value="1"/>
</dbReference>
<comment type="similarity">
    <text evidence="1">Belongs to the short-chain dehydrogenases/reductases (SDR) family.</text>
</comment>
<evidence type="ECO:0000313" key="4">
    <source>
        <dbReference type="EMBL" id="KAJ3577148.1"/>
    </source>
</evidence>
<dbReference type="Proteomes" id="UP001148614">
    <property type="component" value="Unassembled WGS sequence"/>
</dbReference>
<feature type="region of interest" description="Disordered" evidence="3">
    <location>
        <begin position="152"/>
        <end position="172"/>
    </location>
</feature>
<organism evidence="4 5">
    <name type="scientific">Xylaria arbuscula</name>
    <dbReference type="NCBI Taxonomy" id="114810"/>
    <lineage>
        <taxon>Eukaryota</taxon>
        <taxon>Fungi</taxon>
        <taxon>Dikarya</taxon>
        <taxon>Ascomycota</taxon>
        <taxon>Pezizomycotina</taxon>
        <taxon>Sordariomycetes</taxon>
        <taxon>Xylariomycetidae</taxon>
        <taxon>Xylariales</taxon>
        <taxon>Xylariaceae</taxon>
        <taxon>Xylaria</taxon>
    </lineage>
</organism>
<evidence type="ECO:0008006" key="6">
    <source>
        <dbReference type="Google" id="ProtNLM"/>
    </source>
</evidence>
<dbReference type="SUPFAM" id="SSF51735">
    <property type="entry name" value="NAD(P)-binding Rossmann-fold domains"/>
    <property type="match status" value="1"/>
</dbReference>
<protein>
    <recommendedName>
        <fullName evidence="6">NAD(P)-binding protein</fullName>
    </recommendedName>
</protein>
<reference evidence="4" key="1">
    <citation type="submission" date="2022-07" db="EMBL/GenBank/DDBJ databases">
        <title>Genome Sequence of Xylaria arbuscula.</title>
        <authorList>
            <person name="Buettner E."/>
        </authorList>
    </citation>
    <scope>NUCLEOTIDE SEQUENCE</scope>
    <source>
        <strain evidence="4">VT107</strain>
    </source>
</reference>
<evidence type="ECO:0000256" key="1">
    <source>
        <dbReference type="ARBA" id="ARBA00006484"/>
    </source>
</evidence>
<keyword evidence="2" id="KW-0560">Oxidoreductase</keyword>
<evidence type="ECO:0000256" key="2">
    <source>
        <dbReference type="ARBA" id="ARBA00023002"/>
    </source>
</evidence>
<dbReference type="AlphaFoldDB" id="A0A9W8TN92"/>
<dbReference type="InterPro" id="IPR036291">
    <property type="entry name" value="NAD(P)-bd_dom_sf"/>
</dbReference>
<dbReference type="VEuPathDB" id="FungiDB:F4678DRAFT_452984"/>
<dbReference type="PANTHER" id="PTHR24320:SF272">
    <property type="entry name" value="NAD(P)-BINDING ROSSMANN-FOLD SUPERFAMILY PROTEIN"/>
    <property type="match status" value="1"/>
</dbReference>